<name>A0ABS8ELT1_9FLAO</name>
<dbReference type="RefSeq" id="WP_227476620.1">
    <property type="nucleotide sequence ID" value="NZ_JAFMPT010000006.1"/>
</dbReference>
<organism evidence="1 2">
    <name type="scientific">Winogradskyella immobilis</name>
    <dbReference type="NCBI Taxonomy" id="2816852"/>
    <lineage>
        <taxon>Bacteria</taxon>
        <taxon>Pseudomonadati</taxon>
        <taxon>Bacteroidota</taxon>
        <taxon>Flavobacteriia</taxon>
        <taxon>Flavobacteriales</taxon>
        <taxon>Flavobacteriaceae</taxon>
        <taxon>Winogradskyella</taxon>
    </lineage>
</organism>
<dbReference type="Proteomes" id="UP000778797">
    <property type="component" value="Unassembled WGS sequence"/>
</dbReference>
<evidence type="ECO:0000313" key="1">
    <source>
        <dbReference type="EMBL" id="MCC1484173.1"/>
    </source>
</evidence>
<reference evidence="1" key="2">
    <citation type="submission" date="2021-10" db="EMBL/GenBank/DDBJ databases">
        <title>Genome of Winogradskyella sp. E313.</title>
        <authorList>
            <person name="Zhou Y."/>
        </authorList>
    </citation>
    <scope>NUCLEOTIDE SEQUENCE</scope>
    <source>
        <strain evidence="1">E313</strain>
    </source>
</reference>
<reference evidence="1" key="1">
    <citation type="submission" date="2021-03" db="EMBL/GenBank/DDBJ databases">
        <authorList>
            <person name="Ping X."/>
        </authorList>
    </citation>
    <scope>NUCLEOTIDE SEQUENCE</scope>
    <source>
        <strain evidence="1">E313</strain>
    </source>
</reference>
<keyword evidence="2" id="KW-1185">Reference proteome</keyword>
<evidence type="ECO:0000313" key="2">
    <source>
        <dbReference type="Proteomes" id="UP000778797"/>
    </source>
</evidence>
<comment type="caution">
    <text evidence="1">The sequence shown here is derived from an EMBL/GenBank/DDBJ whole genome shotgun (WGS) entry which is preliminary data.</text>
</comment>
<proteinExistence type="predicted"/>
<sequence>MSSIEFIKHEYYKKWLIKRLLDKTPLIEFLSHNFLKHENFIVGELRGYTVVVGIDWQKHQDRYGYYYQVLFDPFINGRMLNLKECKSFQEEIIKNKLNFNLNSIDKFYGKRKVFLRKEHKDILSDIYDTIEWLMLRNFKPISFIEWIDSFSKASRHSETFYTK</sequence>
<dbReference type="EMBL" id="JAFMPT010000006">
    <property type="protein sequence ID" value="MCC1484173.1"/>
    <property type="molecule type" value="Genomic_DNA"/>
</dbReference>
<protein>
    <submittedName>
        <fullName evidence="1">Uncharacterized protein</fullName>
    </submittedName>
</protein>
<accession>A0ABS8ELT1</accession>
<gene>
    <name evidence="1" type="ORF">J1C55_06200</name>
</gene>